<gene>
    <name evidence="7" type="ORF">NEOLEDRAFT_1054916</name>
</gene>
<feature type="binding site" evidence="4">
    <location>
        <begin position="283"/>
        <end position="289"/>
    </location>
    <ligand>
        <name>GTP</name>
        <dbReference type="ChEBI" id="CHEBI:37565"/>
    </ligand>
</feature>
<dbReference type="PANTHER" id="PTHR10218:SF360">
    <property type="entry name" value="GUANINE NUCLEOTIDE-BINDING PROTEIN SUBUNIT ALPHA HOMOLOG"/>
    <property type="match status" value="1"/>
</dbReference>
<evidence type="ECO:0000256" key="2">
    <source>
        <dbReference type="ARBA" id="ARBA00023134"/>
    </source>
</evidence>
<dbReference type="GO" id="GO:0005525">
    <property type="term" value="F:GTP binding"/>
    <property type="evidence" value="ECO:0007669"/>
    <property type="project" value="UniProtKB-KW"/>
</dbReference>
<dbReference type="GO" id="GO:0046872">
    <property type="term" value="F:metal ion binding"/>
    <property type="evidence" value="ECO:0007669"/>
    <property type="project" value="UniProtKB-KW"/>
</dbReference>
<evidence type="ECO:0000256" key="1">
    <source>
        <dbReference type="ARBA" id="ARBA00022741"/>
    </source>
</evidence>
<sequence length="475" mass="54100">MYDDDPLSTVLKPPRDESPEERKIRMEKQCEAQRISRQIDDNILESKKAFEKRKKAIKILLLGQAESGKSTTLKNFQLTFTPNHFRDERHIWKMVIQLNLIRSVARLLQVLQYEWDATTTSPPVSPGGPQSRSPSRSLSTGPLTSEHRRTRMRLSPLIAMESELTRKLLPEMQTLNRPMQEICVRAGSGWKGILNNVAAPEPTTARPRSKCGRPGSSDGRHKADPTAVLVACRDDILSLWQDSAVHSVLHKHGVRLEEMPGFFLDDVDRIATFNYEPTDDDILRARVRTLGVEEHHLVMQSGNLVATSKFGTEWYIYDVGGSRGQRHTWIPYFEDIQAIIFLAPMVFNQSLEEDPSVNRLQDTLNLWKDICSNPLLAKVTLVLFLNKIDILRSTLASGVKLKRYVPSFGDAPNDVENVTKFFKDKFRAYHKRHSAKYRPLFVHETSVIDTRTTSAIIIGVREGLLRAHLKTMSIL</sequence>
<organism evidence="7 8">
    <name type="scientific">Neolentinus lepideus HHB14362 ss-1</name>
    <dbReference type="NCBI Taxonomy" id="1314782"/>
    <lineage>
        <taxon>Eukaryota</taxon>
        <taxon>Fungi</taxon>
        <taxon>Dikarya</taxon>
        <taxon>Basidiomycota</taxon>
        <taxon>Agaricomycotina</taxon>
        <taxon>Agaricomycetes</taxon>
        <taxon>Gloeophyllales</taxon>
        <taxon>Gloeophyllaceae</taxon>
        <taxon>Neolentinus</taxon>
    </lineage>
</organism>
<dbReference type="SUPFAM" id="SSF52540">
    <property type="entry name" value="P-loop containing nucleoside triphosphate hydrolases"/>
    <property type="match status" value="1"/>
</dbReference>
<dbReference type="OrthoDB" id="5817230at2759"/>
<evidence type="ECO:0000313" key="7">
    <source>
        <dbReference type="EMBL" id="KZT30067.1"/>
    </source>
</evidence>
<dbReference type="AlphaFoldDB" id="A0A165VRA4"/>
<feature type="compositionally biased region" description="Low complexity" evidence="6">
    <location>
        <begin position="119"/>
        <end position="144"/>
    </location>
</feature>
<dbReference type="PANTHER" id="PTHR10218">
    <property type="entry name" value="GTP-BINDING PROTEIN ALPHA SUBUNIT"/>
    <property type="match status" value="1"/>
</dbReference>
<feature type="compositionally biased region" description="Basic and acidic residues" evidence="6">
    <location>
        <begin position="13"/>
        <end position="24"/>
    </location>
</feature>
<reference evidence="7 8" key="1">
    <citation type="journal article" date="2016" name="Mol. Biol. Evol.">
        <title>Comparative Genomics of Early-Diverging Mushroom-Forming Fungi Provides Insights into the Origins of Lignocellulose Decay Capabilities.</title>
        <authorList>
            <person name="Nagy L.G."/>
            <person name="Riley R."/>
            <person name="Tritt A."/>
            <person name="Adam C."/>
            <person name="Daum C."/>
            <person name="Floudas D."/>
            <person name="Sun H."/>
            <person name="Yadav J.S."/>
            <person name="Pangilinan J."/>
            <person name="Larsson K.H."/>
            <person name="Matsuura K."/>
            <person name="Barry K."/>
            <person name="Labutti K."/>
            <person name="Kuo R."/>
            <person name="Ohm R.A."/>
            <person name="Bhattacharya S.S."/>
            <person name="Shirouzu T."/>
            <person name="Yoshinaga Y."/>
            <person name="Martin F.M."/>
            <person name="Grigoriev I.V."/>
            <person name="Hibbett D.S."/>
        </authorList>
    </citation>
    <scope>NUCLEOTIDE SEQUENCE [LARGE SCALE GENOMIC DNA]</scope>
    <source>
        <strain evidence="7 8">HHB14362 ss-1</strain>
    </source>
</reference>
<dbReference type="GO" id="GO:0001664">
    <property type="term" value="F:G protein-coupled receptor binding"/>
    <property type="evidence" value="ECO:0007669"/>
    <property type="project" value="TreeGrafter"/>
</dbReference>
<dbReference type="GO" id="GO:0031683">
    <property type="term" value="F:G-protein beta/gamma-subunit complex binding"/>
    <property type="evidence" value="ECO:0007669"/>
    <property type="project" value="InterPro"/>
</dbReference>
<keyword evidence="2 4" id="KW-0342">GTP-binding</keyword>
<keyword evidence="1 4" id="KW-0547">Nucleotide-binding</keyword>
<dbReference type="STRING" id="1314782.A0A165VRA4"/>
<evidence type="ECO:0000256" key="3">
    <source>
        <dbReference type="ARBA" id="ARBA00023224"/>
    </source>
</evidence>
<protein>
    <submittedName>
        <fullName evidence="7">G-alpha-domain-containing protein</fullName>
    </submittedName>
</protein>
<evidence type="ECO:0000313" key="8">
    <source>
        <dbReference type="Proteomes" id="UP000076761"/>
    </source>
</evidence>
<evidence type="ECO:0000256" key="4">
    <source>
        <dbReference type="PIRSR" id="PIRSR601019-1"/>
    </source>
</evidence>
<dbReference type="Proteomes" id="UP000076761">
    <property type="component" value="Unassembled WGS sequence"/>
</dbReference>
<keyword evidence="5" id="KW-0460">Magnesium</keyword>
<dbReference type="GO" id="GO:0003924">
    <property type="term" value="F:GTPase activity"/>
    <property type="evidence" value="ECO:0007669"/>
    <property type="project" value="InterPro"/>
</dbReference>
<dbReference type="InterPro" id="IPR001019">
    <property type="entry name" value="Gprotein_alpha_su"/>
</dbReference>
<keyword evidence="8" id="KW-1185">Reference proteome</keyword>
<feature type="region of interest" description="Disordered" evidence="6">
    <location>
        <begin position="119"/>
        <end position="150"/>
    </location>
</feature>
<dbReference type="EMBL" id="KV425552">
    <property type="protein sequence ID" value="KZT30067.1"/>
    <property type="molecule type" value="Genomic_DNA"/>
</dbReference>
<accession>A0A165VRA4</accession>
<keyword evidence="3" id="KW-0807">Transducer</keyword>
<dbReference type="GO" id="GO:0005737">
    <property type="term" value="C:cytoplasm"/>
    <property type="evidence" value="ECO:0007669"/>
    <property type="project" value="TreeGrafter"/>
</dbReference>
<evidence type="ECO:0000256" key="5">
    <source>
        <dbReference type="PIRSR" id="PIRSR601019-2"/>
    </source>
</evidence>
<feature type="binding site" evidence="5">
    <location>
        <position position="289"/>
    </location>
    <ligand>
        <name>Mg(2+)</name>
        <dbReference type="ChEBI" id="CHEBI:18420"/>
    </ligand>
</feature>
<dbReference type="PRINTS" id="PR00318">
    <property type="entry name" value="GPROTEINA"/>
</dbReference>
<evidence type="ECO:0000256" key="6">
    <source>
        <dbReference type="SAM" id="MobiDB-lite"/>
    </source>
</evidence>
<dbReference type="SUPFAM" id="SSF47895">
    <property type="entry name" value="Transducin (alpha subunit), insertion domain"/>
    <property type="match status" value="1"/>
</dbReference>
<dbReference type="GO" id="GO:0007188">
    <property type="term" value="P:adenylate cyclase-modulating G protein-coupled receptor signaling pathway"/>
    <property type="evidence" value="ECO:0007669"/>
    <property type="project" value="TreeGrafter"/>
</dbReference>
<feature type="binding site" evidence="4">
    <location>
        <begin position="386"/>
        <end position="389"/>
    </location>
    <ligand>
        <name>GTP</name>
        <dbReference type="ChEBI" id="CHEBI:37565"/>
    </ligand>
</feature>
<feature type="region of interest" description="Disordered" evidence="6">
    <location>
        <begin position="1"/>
        <end position="24"/>
    </location>
</feature>
<dbReference type="Pfam" id="PF00503">
    <property type="entry name" value="G-alpha"/>
    <property type="match status" value="1"/>
</dbReference>
<proteinExistence type="predicted"/>
<dbReference type="InParanoid" id="A0A165VRA4"/>
<dbReference type="InterPro" id="IPR011025">
    <property type="entry name" value="GproteinA_insert"/>
</dbReference>
<keyword evidence="5" id="KW-0479">Metal-binding</keyword>
<dbReference type="InterPro" id="IPR027417">
    <property type="entry name" value="P-loop_NTPase"/>
</dbReference>
<dbReference type="GO" id="GO:0005834">
    <property type="term" value="C:heterotrimeric G-protein complex"/>
    <property type="evidence" value="ECO:0007669"/>
    <property type="project" value="TreeGrafter"/>
</dbReference>
<dbReference type="PROSITE" id="PS51882">
    <property type="entry name" value="G_ALPHA"/>
    <property type="match status" value="1"/>
</dbReference>
<dbReference type="FunFam" id="3.40.50.300:FF:000720">
    <property type="entry name" value="Guanine nucleotide-binding protein G(k) subunit alpha"/>
    <property type="match status" value="1"/>
</dbReference>
<feature type="region of interest" description="Disordered" evidence="6">
    <location>
        <begin position="200"/>
        <end position="222"/>
    </location>
</feature>
<dbReference type="SMART" id="SM00275">
    <property type="entry name" value="G_alpha"/>
    <property type="match status" value="1"/>
</dbReference>
<dbReference type="Gene3D" id="3.40.50.300">
    <property type="entry name" value="P-loop containing nucleotide triphosphate hydrolases"/>
    <property type="match status" value="2"/>
</dbReference>
<name>A0A165VRA4_9AGAM</name>